<dbReference type="AlphaFoldDB" id="A0A9D7SHH3"/>
<sequence length="115" mass="12816">MLAQDPLQVAPAHYKLVFENEQVRVLEGRDLPGERIPMHAHPDTLMVVVAPFKRRLVLANGKTIAVDMKAGDTRWMPAQSHAGENIGDTETWAIFIEFKQPTTVPPGKPEPPRAK</sequence>
<dbReference type="InterPro" id="IPR011051">
    <property type="entry name" value="RmlC_Cupin_sf"/>
</dbReference>
<evidence type="ECO:0000313" key="1">
    <source>
        <dbReference type="EMBL" id="MBK9796911.1"/>
    </source>
</evidence>
<dbReference type="SUPFAM" id="SSF51182">
    <property type="entry name" value="RmlC-like cupins"/>
    <property type="match status" value="1"/>
</dbReference>
<dbReference type="Proteomes" id="UP000886657">
    <property type="component" value="Unassembled WGS sequence"/>
</dbReference>
<gene>
    <name evidence="1" type="ORF">IPP58_10520</name>
</gene>
<dbReference type="InterPro" id="IPR014710">
    <property type="entry name" value="RmlC-like_jellyroll"/>
</dbReference>
<protein>
    <submittedName>
        <fullName evidence="1">Cytoplasmic protein</fullName>
    </submittedName>
</protein>
<dbReference type="Gene3D" id="2.60.120.10">
    <property type="entry name" value="Jelly Rolls"/>
    <property type="match status" value="1"/>
</dbReference>
<name>A0A9D7SHH3_9BACT</name>
<evidence type="ECO:0000313" key="2">
    <source>
        <dbReference type="Proteomes" id="UP000886657"/>
    </source>
</evidence>
<comment type="caution">
    <text evidence="1">The sequence shown here is derived from an EMBL/GenBank/DDBJ whole genome shotgun (WGS) entry which is preliminary data.</text>
</comment>
<accession>A0A9D7SHH3</accession>
<proteinExistence type="predicted"/>
<dbReference type="EMBL" id="JADKIO010000008">
    <property type="protein sequence ID" value="MBK9796911.1"/>
    <property type="molecule type" value="Genomic_DNA"/>
</dbReference>
<reference evidence="1" key="1">
    <citation type="submission" date="2020-10" db="EMBL/GenBank/DDBJ databases">
        <title>Connecting structure to function with the recovery of over 1000 high-quality activated sludge metagenome-assembled genomes encoding full-length rRNA genes using long-read sequencing.</title>
        <authorList>
            <person name="Singleton C.M."/>
            <person name="Petriglieri F."/>
            <person name="Kristensen J.M."/>
            <person name="Kirkegaard R.H."/>
            <person name="Michaelsen T.Y."/>
            <person name="Andersen M.H."/>
            <person name="Karst S.M."/>
            <person name="Dueholm M.S."/>
            <person name="Nielsen P.H."/>
            <person name="Albertsen M."/>
        </authorList>
    </citation>
    <scope>NUCLEOTIDE SEQUENCE</scope>
    <source>
        <strain evidence="1">Skiv_18-Q3-R9-52_MAXAC.067</strain>
    </source>
</reference>
<organism evidence="1 2">
    <name type="scientific">Candidatus Geothrix skivensis</name>
    <dbReference type="NCBI Taxonomy" id="2954439"/>
    <lineage>
        <taxon>Bacteria</taxon>
        <taxon>Pseudomonadati</taxon>
        <taxon>Acidobacteriota</taxon>
        <taxon>Holophagae</taxon>
        <taxon>Holophagales</taxon>
        <taxon>Holophagaceae</taxon>
        <taxon>Geothrix</taxon>
    </lineage>
</organism>